<reference evidence="2" key="2">
    <citation type="journal article" date="2017" name="Nat. Plants">
        <title>The Aegilops tauschii genome reveals multiple impacts of transposons.</title>
        <authorList>
            <person name="Zhao G."/>
            <person name="Zou C."/>
            <person name="Li K."/>
            <person name="Wang K."/>
            <person name="Li T."/>
            <person name="Gao L."/>
            <person name="Zhang X."/>
            <person name="Wang H."/>
            <person name="Yang Z."/>
            <person name="Liu X."/>
            <person name="Jiang W."/>
            <person name="Mao L."/>
            <person name="Kong X."/>
            <person name="Jiao Y."/>
            <person name="Jia J."/>
        </authorList>
    </citation>
    <scope>NUCLEOTIDE SEQUENCE [LARGE SCALE GENOMIC DNA]</scope>
    <source>
        <strain evidence="2">cv. AL8/78</strain>
    </source>
</reference>
<dbReference type="EnsemblPlants" id="AET7Gv20512000.29">
    <property type="protein sequence ID" value="AET7Gv20512000.29"/>
    <property type="gene ID" value="AET7Gv20512000"/>
</dbReference>
<reference evidence="2" key="1">
    <citation type="journal article" date="2014" name="Science">
        <title>Ancient hybridizations among the ancestral genomes of bread wheat.</title>
        <authorList>
            <consortium name="International Wheat Genome Sequencing Consortium,"/>
            <person name="Marcussen T."/>
            <person name="Sandve S.R."/>
            <person name="Heier L."/>
            <person name="Spannagl M."/>
            <person name="Pfeifer M."/>
            <person name="Jakobsen K.S."/>
            <person name="Wulff B.B."/>
            <person name="Steuernagel B."/>
            <person name="Mayer K.F."/>
            <person name="Olsen O.A."/>
        </authorList>
    </citation>
    <scope>NUCLEOTIDE SEQUENCE [LARGE SCALE GENOMIC DNA]</scope>
    <source>
        <strain evidence="2">cv. AL8/78</strain>
    </source>
</reference>
<reference evidence="1" key="4">
    <citation type="submission" date="2019-03" db="UniProtKB">
        <authorList>
            <consortium name="EnsemblPlants"/>
        </authorList>
    </citation>
    <scope>IDENTIFICATION</scope>
</reference>
<organism evidence="1 2">
    <name type="scientific">Aegilops tauschii subsp. strangulata</name>
    <name type="common">Goatgrass</name>
    <dbReference type="NCBI Taxonomy" id="200361"/>
    <lineage>
        <taxon>Eukaryota</taxon>
        <taxon>Viridiplantae</taxon>
        <taxon>Streptophyta</taxon>
        <taxon>Embryophyta</taxon>
        <taxon>Tracheophyta</taxon>
        <taxon>Spermatophyta</taxon>
        <taxon>Magnoliopsida</taxon>
        <taxon>Liliopsida</taxon>
        <taxon>Poales</taxon>
        <taxon>Poaceae</taxon>
        <taxon>BOP clade</taxon>
        <taxon>Pooideae</taxon>
        <taxon>Triticodae</taxon>
        <taxon>Triticeae</taxon>
        <taxon>Triticinae</taxon>
        <taxon>Aegilops</taxon>
    </lineage>
</organism>
<dbReference type="Gramene" id="AET7Gv20512000.29">
    <property type="protein sequence ID" value="AET7Gv20512000.29"/>
    <property type="gene ID" value="AET7Gv20512000"/>
</dbReference>
<dbReference type="Proteomes" id="UP000015105">
    <property type="component" value="Chromosome 7D"/>
</dbReference>
<proteinExistence type="predicted"/>
<reference evidence="1" key="3">
    <citation type="journal article" date="2017" name="Nature">
        <title>Genome sequence of the progenitor of the wheat D genome Aegilops tauschii.</title>
        <authorList>
            <person name="Luo M.C."/>
            <person name="Gu Y.Q."/>
            <person name="Puiu D."/>
            <person name="Wang H."/>
            <person name="Twardziok S.O."/>
            <person name="Deal K.R."/>
            <person name="Huo N."/>
            <person name="Zhu T."/>
            <person name="Wang L."/>
            <person name="Wang Y."/>
            <person name="McGuire P.E."/>
            <person name="Liu S."/>
            <person name="Long H."/>
            <person name="Ramasamy R.K."/>
            <person name="Rodriguez J.C."/>
            <person name="Van S.L."/>
            <person name="Yuan L."/>
            <person name="Wang Z."/>
            <person name="Xia Z."/>
            <person name="Xiao L."/>
            <person name="Anderson O.D."/>
            <person name="Ouyang S."/>
            <person name="Liang Y."/>
            <person name="Zimin A.V."/>
            <person name="Pertea G."/>
            <person name="Qi P."/>
            <person name="Bennetzen J.L."/>
            <person name="Dai X."/>
            <person name="Dawson M.W."/>
            <person name="Muller H.G."/>
            <person name="Kugler K."/>
            <person name="Rivarola-Duarte L."/>
            <person name="Spannagl M."/>
            <person name="Mayer K.F.X."/>
            <person name="Lu F.H."/>
            <person name="Bevan M.W."/>
            <person name="Leroy P."/>
            <person name="Li P."/>
            <person name="You F.M."/>
            <person name="Sun Q."/>
            <person name="Liu Z."/>
            <person name="Lyons E."/>
            <person name="Wicker T."/>
            <person name="Salzberg S.L."/>
            <person name="Devos K.M."/>
            <person name="Dvorak J."/>
        </authorList>
    </citation>
    <scope>NUCLEOTIDE SEQUENCE [LARGE SCALE GENOMIC DNA]</scope>
    <source>
        <strain evidence="1">cv. AL8/78</strain>
    </source>
</reference>
<sequence length="81" mass="9152">MPPQHMMGKKSLSRLLLYKKKTAGSTRPLDGYFCNRYGYSGFSTECSSLFSQHLTTGNLVQARPQCYIRMLEAASEETSLH</sequence>
<dbReference type="AlphaFoldDB" id="A0A453R9Y1"/>
<keyword evidence="2" id="KW-1185">Reference proteome</keyword>
<accession>A0A453R9Y1</accession>
<protein>
    <submittedName>
        <fullName evidence="1">Uncharacterized protein</fullName>
    </submittedName>
</protein>
<name>A0A453R9Y1_AEGTS</name>
<evidence type="ECO:0000313" key="1">
    <source>
        <dbReference type="EnsemblPlants" id="AET7Gv20512000.29"/>
    </source>
</evidence>
<reference evidence="1" key="5">
    <citation type="journal article" date="2021" name="G3 (Bethesda)">
        <title>Aegilops tauschii genome assembly Aet v5.0 features greater sequence contiguity and improved annotation.</title>
        <authorList>
            <person name="Wang L."/>
            <person name="Zhu T."/>
            <person name="Rodriguez J.C."/>
            <person name="Deal K.R."/>
            <person name="Dubcovsky J."/>
            <person name="McGuire P.E."/>
            <person name="Lux T."/>
            <person name="Spannagl M."/>
            <person name="Mayer K.F.X."/>
            <person name="Baldrich P."/>
            <person name="Meyers B.C."/>
            <person name="Huo N."/>
            <person name="Gu Y.Q."/>
            <person name="Zhou H."/>
            <person name="Devos K.M."/>
            <person name="Bennetzen J.L."/>
            <person name="Unver T."/>
            <person name="Budak H."/>
            <person name="Gulick P.J."/>
            <person name="Galiba G."/>
            <person name="Kalapos B."/>
            <person name="Nelson D.R."/>
            <person name="Li P."/>
            <person name="You F.M."/>
            <person name="Luo M.C."/>
            <person name="Dvorak J."/>
        </authorList>
    </citation>
    <scope>NUCLEOTIDE SEQUENCE [LARGE SCALE GENOMIC DNA]</scope>
    <source>
        <strain evidence="1">cv. AL8/78</strain>
    </source>
</reference>
<evidence type="ECO:0000313" key="2">
    <source>
        <dbReference type="Proteomes" id="UP000015105"/>
    </source>
</evidence>